<dbReference type="STRING" id="52560.SAMN04488082_1362"/>
<evidence type="ECO:0000313" key="1">
    <source>
        <dbReference type="EMBL" id="SFK54484.1"/>
    </source>
</evidence>
<keyword evidence="2" id="KW-1185">Reference proteome</keyword>
<proteinExistence type="predicted"/>
<dbReference type="RefSeq" id="WP_092379636.1">
    <property type="nucleotide sequence ID" value="NZ_FORX01000036.1"/>
</dbReference>
<evidence type="ECO:0000313" key="2">
    <source>
        <dbReference type="Proteomes" id="UP000198635"/>
    </source>
</evidence>
<protein>
    <submittedName>
        <fullName evidence="1">AAA domain-containing protein</fullName>
    </submittedName>
</protein>
<name>A0A1I4ADR2_9BACT</name>
<dbReference type="InterPro" id="IPR027417">
    <property type="entry name" value="P-loop_NTPase"/>
</dbReference>
<dbReference type="AlphaFoldDB" id="A0A1I4ADR2"/>
<dbReference type="Proteomes" id="UP000198635">
    <property type="component" value="Unassembled WGS sequence"/>
</dbReference>
<accession>A0A1I4ADR2</accession>
<gene>
    <name evidence="1" type="ORF">SAMN04488082_1362</name>
</gene>
<dbReference type="Gene3D" id="3.40.50.300">
    <property type="entry name" value="P-loop containing nucleotide triphosphate hydrolases"/>
    <property type="match status" value="1"/>
</dbReference>
<dbReference type="EMBL" id="FORX01000036">
    <property type="protein sequence ID" value="SFK54484.1"/>
    <property type="molecule type" value="Genomic_DNA"/>
</dbReference>
<organism evidence="1 2">
    <name type="scientific">Desulfomicrobium apsheronum</name>
    <dbReference type="NCBI Taxonomy" id="52560"/>
    <lineage>
        <taxon>Bacteria</taxon>
        <taxon>Pseudomonadati</taxon>
        <taxon>Thermodesulfobacteriota</taxon>
        <taxon>Desulfovibrionia</taxon>
        <taxon>Desulfovibrionales</taxon>
        <taxon>Desulfomicrobiaceae</taxon>
        <taxon>Desulfomicrobium</taxon>
    </lineage>
</organism>
<dbReference type="Pfam" id="PF13481">
    <property type="entry name" value="AAA_25"/>
    <property type="match status" value="1"/>
</dbReference>
<reference evidence="2" key="1">
    <citation type="submission" date="2016-10" db="EMBL/GenBank/DDBJ databases">
        <authorList>
            <person name="Varghese N."/>
            <person name="Submissions S."/>
        </authorList>
    </citation>
    <scope>NUCLEOTIDE SEQUENCE [LARGE SCALE GENOMIC DNA]</scope>
    <source>
        <strain evidence="2">DSM 5918</strain>
    </source>
</reference>
<sequence length="787" mass="89334">MKSLISKKVLALRDVLGELNHGSSYLENTKFIREVVAQCLESVLEYDNDNVLPWVHGEAEKHREIMLFVTGQGKVEFEINREKYKGYVSFCSATQNIPKEKAVRFLIEMLGYVQLARLLDVNLNKKTSSGYTYFGRNPKVIGPEVIDLRGRYFYKSNEILFSNFSGGVDFCVVPYINGDEYFLLPFTLYKKPARTGAQGFLAPGLPSSKHLLLNANSLNSKKNGKVLFFENLKMASEIQSRIDDAKSIPKDVYIITSHYGGINAIDNVDMSCIAEHDVYIIPSPSKDGYFNAIMYAKKFMELGANKVMVVLDPTLEHPKREIDDDYAELSSPIERFIAQNAICYKERDIAPMIDRIVKFAIPYERFVSWAQDMMIINVTSSVSSGDSFSSLVSNGFDMVRAPLKEIDDTVISLHVFLRPDKVTMCAGFSHEGKTIFNMSLVLSYISGIDMFIFKNNKPGNVLLVDSESGEDFIQEILVQLSKAYGVEESVLAAFHYISLLDMPRDNDNRFDLLSEITQIWLQDYVEKNYISLIVLDNLQSMFENASSSSKVLHLLTKFVELMQSINVAVLLIHHTLDSKKDKPQGLTQLINRMRNWILLEGPATLGPELVKLDEDGDPFVAKFIHEPGVLVRVVFKKSNSYPRLRGKKFLYHLPFANVRTQEPKKWISADDDYYASDECNFSDFDGSKHLGCVDSESFNDGVIDIIPTDDKVADIKPVDVFQVRCDSVIKYAQNHPDFNGAQLQRVFSWTKKPVKKILDHLVESGVLDRTGSTSTRMYRLRLDYDKN</sequence>
<dbReference type="SUPFAM" id="SSF52540">
    <property type="entry name" value="P-loop containing nucleoside triphosphate hydrolases"/>
    <property type="match status" value="1"/>
</dbReference>